<dbReference type="Pfam" id="PF01402">
    <property type="entry name" value="RHH_1"/>
    <property type="match status" value="1"/>
</dbReference>
<evidence type="ECO:0000313" key="3">
    <source>
        <dbReference type="Proteomes" id="UP000176864"/>
    </source>
</evidence>
<comment type="caution">
    <text evidence="2">The sequence shown here is derived from an EMBL/GenBank/DDBJ whole genome shotgun (WGS) entry which is preliminary data.</text>
</comment>
<dbReference type="CDD" id="cd22231">
    <property type="entry name" value="RHH_NikR_HicB-like"/>
    <property type="match status" value="1"/>
</dbReference>
<dbReference type="GO" id="GO:0006355">
    <property type="term" value="P:regulation of DNA-templated transcription"/>
    <property type="evidence" value="ECO:0007669"/>
    <property type="project" value="InterPro"/>
</dbReference>
<dbReference type="AlphaFoldDB" id="A0A1F5NN37"/>
<dbReference type="EMBL" id="MFEK01000007">
    <property type="protein sequence ID" value="OGE79106.1"/>
    <property type="molecule type" value="Genomic_DNA"/>
</dbReference>
<dbReference type="InterPro" id="IPR002145">
    <property type="entry name" value="CopG"/>
</dbReference>
<gene>
    <name evidence="2" type="ORF">A2751_05695</name>
</gene>
<evidence type="ECO:0000313" key="2">
    <source>
        <dbReference type="EMBL" id="OGE79106.1"/>
    </source>
</evidence>
<organism evidence="2 3">
    <name type="scientific">Candidatus Doudnabacteria bacterium RIFCSPHIGHO2_01_FULL_46_14</name>
    <dbReference type="NCBI Taxonomy" id="1817824"/>
    <lineage>
        <taxon>Bacteria</taxon>
        <taxon>Candidatus Doudnaibacteriota</taxon>
    </lineage>
</organism>
<dbReference type="InterPro" id="IPR010985">
    <property type="entry name" value="Ribbon_hlx_hlx"/>
</dbReference>
<proteinExistence type="predicted"/>
<reference evidence="2 3" key="1">
    <citation type="journal article" date="2016" name="Nat. Commun.">
        <title>Thousands of microbial genomes shed light on interconnected biogeochemical processes in an aquifer system.</title>
        <authorList>
            <person name="Anantharaman K."/>
            <person name="Brown C.T."/>
            <person name="Hug L.A."/>
            <person name="Sharon I."/>
            <person name="Castelle C.J."/>
            <person name="Probst A.J."/>
            <person name="Thomas B.C."/>
            <person name="Singh A."/>
            <person name="Wilkins M.J."/>
            <person name="Karaoz U."/>
            <person name="Brodie E.L."/>
            <person name="Williams K.H."/>
            <person name="Hubbard S.S."/>
            <person name="Banfield J.F."/>
        </authorList>
    </citation>
    <scope>NUCLEOTIDE SEQUENCE [LARGE SCALE GENOMIC DNA]</scope>
</reference>
<protein>
    <recommendedName>
        <fullName evidence="1">Ribbon-helix-helix protein CopG domain-containing protein</fullName>
    </recommendedName>
</protein>
<evidence type="ECO:0000259" key="1">
    <source>
        <dbReference type="Pfam" id="PF01402"/>
    </source>
</evidence>
<name>A0A1F5NN37_9BACT</name>
<dbReference type="InterPro" id="IPR013321">
    <property type="entry name" value="Arc_rbn_hlx_hlx"/>
</dbReference>
<feature type="domain" description="Ribbon-helix-helix protein CopG" evidence="1">
    <location>
        <begin position="4"/>
        <end position="44"/>
    </location>
</feature>
<dbReference type="Proteomes" id="UP000176864">
    <property type="component" value="Unassembled WGS sequence"/>
</dbReference>
<dbReference type="STRING" id="1817824.A2751_05695"/>
<dbReference type="Gene3D" id="1.10.1220.10">
    <property type="entry name" value="Met repressor-like"/>
    <property type="match status" value="1"/>
</dbReference>
<sequence>MKTKTFNIALPDQLVRKIDQTAKREYQNRSEFIREAVRVYLAQKEKWADLFAYGQKIGRKMGIKSEEDVNRIVYEYRHGKRQSQGRS</sequence>
<accession>A0A1F5NN37</accession>
<dbReference type="SUPFAM" id="SSF47598">
    <property type="entry name" value="Ribbon-helix-helix"/>
    <property type="match status" value="1"/>
</dbReference>